<evidence type="ECO:0000313" key="9">
    <source>
        <dbReference type="EMBL" id="RCK39816.1"/>
    </source>
</evidence>
<dbReference type="SMART" id="SM00100">
    <property type="entry name" value="cNMP"/>
    <property type="match status" value="1"/>
</dbReference>
<dbReference type="PRINTS" id="PR00702">
    <property type="entry name" value="ACRIFLAVINRP"/>
</dbReference>
<evidence type="ECO:0000256" key="3">
    <source>
        <dbReference type="ARBA" id="ARBA00022692"/>
    </source>
</evidence>
<feature type="domain" description="Cyclic nucleotide-binding" evidence="7">
    <location>
        <begin position="783"/>
        <end position="903"/>
    </location>
</feature>
<dbReference type="InterPro" id="IPR000595">
    <property type="entry name" value="cNMP-bd_dom"/>
</dbReference>
<dbReference type="RefSeq" id="WP_114100597.1">
    <property type="nucleotide sequence ID" value="NZ_JPWF01000001.1"/>
</dbReference>
<dbReference type="InterPro" id="IPR004869">
    <property type="entry name" value="MMPL_dom"/>
</dbReference>
<dbReference type="InterPro" id="IPR050545">
    <property type="entry name" value="Mycobact_MmpL"/>
</dbReference>
<dbReference type="PROSITE" id="PS50042">
    <property type="entry name" value="CNMP_BINDING_3"/>
    <property type="match status" value="1"/>
</dbReference>
<dbReference type="Gene3D" id="1.20.1640.10">
    <property type="entry name" value="Multidrug efflux transporter AcrB transmembrane domain"/>
    <property type="match status" value="2"/>
</dbReference>
<feature type="transmembrane region" description="Helical" evidence="6">
    <location>
        <begin position="412"/>
        <end position="429"/>
    </location>
</feature>
<dbReference type="Proteomes" id="UP000253226">
    <property type="component" value="Unassembled WGS sequence"/>
</dbReference>
<feature type="domain" description="SSD" evidence="8">
    <location>
        <begin position="600"/>
        <end position="759"/>
    </location>
</feature>
<dbReference type="EMBL" id="JPWF01000001">
    <property type="protein sequence ID" value="RCK39816.1"/>
    <property type="molecule type" value="Genomic_DNA"/>
</dbReference>
<dbReference type="InterPro" id="IPR018490">
    <property type="entry name" value="cNMP-bd_dom_sf"/>
</dbReference>
<feature type="transmembrane region" description="Helical" evidence="6">
    <location>
        <begin position="662"/>
        <end position="681"/>
    </location>
</feature>
<dbReference type="AlphaFoldDB" id="A0A367WEE0"/>
<dbReference type="GO" id="GO:0005886">
    <property type="term" value="C:plasma membrane"/>
    <property type="evidence" value="ECO:0007669"/>
    <property type="project" value="UniProtKB-SubCell"/>
</dbReference>
<dbReference type="CDD" id="cd00038">
    <property type="entry name" value="CAP_ED"/>
    <property type="match status" value="1"/>
</dbReference>
<accession>A0A367WEE0</accession>
<keyword evidence="3 6" id="KW-0812">Transmembrane</keyword>
<feature type="transmembrane region" description="Helical" evidence="6">
    <location>
        <begin position="637"/>
        <end position="656"/>
    </location>
</feature>
<evidence type="ECO:0008006" key="11">
    <source>
        <dbReference type="Google" id="ProtNLM"/>
    </source>
</evidence>
<evidence type="ECO:0000313" key="10">
    <source>
        <dbReference type="Proteomes" id="UP000253226"/>
    </source>
</evidence>
<dbReference type="SUPFAM" id="SSF82866">
    <property type="entry name" value="Multidrug efflux transporter AcrB transmembrane domain"/>
    <property type="match status" value="2"/>
</dbReference>
<dbReference type="InterPro" id="IPR001036">
    <property type="entry name" value="Acrflvin-R"/>
</dbReference>
<dbReference type="InterPro" id="IPR014710">
    <property type="entry name" value="RmlC-like_jellyroll"/>
</dbReference>
<dbReference type="PANTHER" id="PTHR33406">
    <property type="entry name" value="MEMBRANE PROTEIN MJ1562-RELATED"/>
    <property type="match status" value="1"/>
</dbReference>
<feature type="transmembrane region" description="Helical" evidence="6">
    <location>
        <begin position="702"/>
        <end position="722"/>
    </location>
</feature>
<keyword evidence="5 6" id="KW-0472">Membrane</keyword>
<organism evidence="9 10">
    <name type="scientific">Thalassospira profundimaris</name>
    <dbReference type="NCBI Taxonomy" id="502049"/>
    <lineage>
        <taxon>Bacteria</taxon>
        <taxon>Pseudomonadati</taxon>
        <taxon>Pseudomonadota</taxon>
        <taxon>Alphaproteobacteria</taxon>
        <taxon>Rhodospirillales</taxon>
        <taxon>Thalassospiraceae</taxon>
        <taxon>Thalassospira</taxon>
    </lineage>
</organism>
<gene>
    <name evidence="9" type="ORF">TH19_01870</name>
</gene>
<feature type="transmembrane region" description="Helical" evidence="6">
    <location>
        <begin position="612"/>
        <end position="630"/>
    </location>
</feature>
<evidence type="ECO:0000256" key="5">
    <source>
        <dbReference type="ARBA" id="ARBA00023136"/>
    </source>
</evidence>
<feature type="transmembrane region" description="Helical" evidence="6">
    <location>
        <begin position="355"/>
        <end position="378"/>
    </location>
</feature>
<keyword evidence="2" id="KW-1003">Cell membrane</keyword>
<feature type="transmembrane region" description="Helical" evidence="6">
    <location>
        <begin position="240"/>
        <end position="258"/>
    </location>
</feature>
<evidence type="ECO:0000256" key="2">
    <source>
        <dbReference type="ARBA" id="ARBA00022475"/>
    </source>
</evidence>
<evidence type="ECO:0000259" key="7">
    <source>
        <dbReference type="PROSITE" id="PS50042"/>
    </source>
</evidence>
<keyword evidence="4 6" id="KW-1133">Transmembrane helix</keyword>
<evidence type="ECO:0000256" key="4">
    <source>
        <dbReference type="ARBA" id="ARBA00022989"/>
    </source>
</evidence>
<dbReference type="Gene3D" id="2.60.120.10">
    <property type="entry name" value="Jelly Rolls"/>
    <property type="match status" value="1"/>
</dbReference>
<comment type="caution">
    <text evidence="9">The sequence shown here is derived from an EMBL/GenBank/DDBJ whole genome shotgun (WGS) entry which is preliminary data.</text>
</comment>
<protein>
    <recommendedName>
        <fullName evidence="11">RND transporter</fullName>
    </recommendedName>
</protein>
<dbReference type="PROSITE" id="PS00889">
    <property type="entry name" value="CNMP_BINDING_2"/>
    <property type="match status" value="1"/>
</dbReference>
<reference evidence="9 10" key="1">
    <citation type="submission" date="2014-07" db="EMBL/GenBank/DDBJ databases">
        <title>Draft genome sequence of Thalassospira profundimaris 35.</title>
        <authorList>
            <person name="Lai Q."/>
            <person name="Shao Z."/>
        </authorList>
    </citation>
    <scope>NUCLEOTIDE SEQUENCE [LARGE SCALE GENOMIC DNA]</scope>
    <source>
        <strain evidence="9 10">35</strain>
    </source>
</reference>
<evidence type="ECO:0000256" key="6">
    <source>
        <dbReference type="SAM" id="Phobius"/>
    </source>
</evidence>
<sequence length="916" mass="100728">MTVTRLFAPVLRHPLLCILTLVVLTAGFAAGLPRMTIDTSIQSLISDDDVHRDKYIDFINLFGSDRTTILLVEDKDMWTVDKLQEFENLHYDLGDMKDAEKVESLINVSDVHDEDGDVASGALLDPLPYDAEEAATARKYALQNPLFKGQYISEDGKGLVIIVTTPSYILGTVNDVAIDEEMDSIIADYRDKFERITIIGGTRLNAETTDVLVGEMPPMFLFLVVMLIGGMWVSSKRPQAFILPLITATLSTVITFGFLGWTGIPLNMLGSLAPVILLALGSTEDMHFFASYMEGLKKVNGEKSDLSRPELVLAARKYMIKHVGLPTILTAGTSTLGFAVSAISDVPAIRDFGIMAAFAIFANGVITILLAPSFFHFFGDSKYTKNRLPNRYLRLVSYFIARSFDRIYKKPALFIAPFGAVCVLGAVAATQVEVSNNPLDALTPGHPFMQDYRFSEERLGGLEGLTILIDGQRDHQIEDPEALGIIFKIGSEIEKLPGVTMATSLSEQLAHINHVWGNPEVTPPETADQVSQFLMLLERSDIESYVTRDFRYATIKVKHTISETKELLALIDEINAILETDLPPWMKYNITGEAPLAAYTATNLISSQMQSLLFLVGAIYVVMSLIFSSLKAGLGAVLPNIFVPLLTVGIMGAVGLPMNPPLIIVIVVSIGIAVDDTIHMLSSYKESCRKIANPRLAARHTIRSEAAAVLTTTFALSLAFYSQSVSSLYYTQVFGILMGTALLLALVIDIFLTPLLMTRLNFVGIFDLVTQRIPHSKLGNFPLFNEMPDRHVRDLILTSVQRDMEPGDTIIQAGRTERSLMVLLEGKAGVYIADHDGGLKRITDMVEGDTVGEMSLLAGTPRSATVIADTKCWLIEIDADLLRRLQLTQPYLLSRVYKNIGTILSARLLAANESKK</sequence>
<dbReference type="PANTHER" id="PTHR33406:SF12">
    <property type="entry name" value="BLR2997 PROTEIN"/>
    <property type="match status" value="1"/>
</dbReference>
<dbReference type="InterPro" id="IPR003392">
    <property type="entry name" value="PTHD_SSD"/>
</dbReference>
<dbReference type="InterPro" id="IPR018488">
    <property type="entry name" value="cNMP-bd_CS"/>
</dbReference>
<dbReference type="GO" id="GO:0022857">
    <property type="term" value="F:transmembrane transporter activity"/>
    <property type="evidence" value="ECO:0007669"/>
    <property type="project" value="InterPro"/>
</dbReference>
<proteinExistence type="predicted"/>
<name>A0A367WEE0_9PROT</name>
<comment type="subcellular location">
    <subcellularLocation>
        <location evidence="1">Cell membrane</location>
        <topology evidence="1">Multi-pass membrane protein</topology>
    </subcellularLocation>
</comment>
<dbReference type="Pfam" id="PF00027">
    <property type="entry name" value="cNMP_binding"/>
    <property type="match status" value="1"/>
</dbReference>
<evidence type="ECO:0000256" key="1">
    <source>
        <dbReference type="ARBA" id="ARBA00004651"/>
    </source>
</evidence>
<dbReference type="Pfam" id="PF03176">
    <property type="entry name" value="MMPL"/>
    <property type="match status" value="1"/>
</dbReference>
<feature type="transmembrane region" description="Helical" evidence="6">
    <location>
        <begin position="323"/>
        <end position="343"/>
    </location>
</feature>
<feature type="transmembrane region" description="Helical" evidence="6">
    <location>
        <begin position="728"/>
        <end position="752"/>
    </location>
</feature>
<dbReference type="Pfam" id="PF02460">
    <property type="entry name" value="Patched"/>
    <property type="match status" value="1"/>
</dbReference>
<dbReference type="PROSITE" id="PS50156">
    <property type="entry name" value="SSD"/>
    <property type="match status" value="2"/>
</dbReference>
<evidence type="ECO:0000259" key="8">
    <source>
        <dbReference type="PROSITE" id="PS50156"/>
    </source>
</evidence>
<feature type="transmembrane region" description="Helical" evidence="6">
    <location>
        <begin position="216"/>
        <end position="233"/>
    </location>
</feature>
<feature type="domain" description="SSD" evidence="8">
    <location>
        <begin position="245"/>
        <end position="377"/>
    </location>
</feature>
<dbReference type="InterPro" id="IPR000731">
    <property type="entry name" value="SSD"/>
</dbReference>
<dbReference type="OrthoDB" id="9775207at2"/>
<dbReference type="SUPFAM" id="SSF51206">
    <property type="entry name" value="cAMP-binding domain-like"/>
    <property type="match status" value="1"/>
</dbReference>